<dbReference type="InterPro" id="IPR039420">
    <property type="entry name" value="WalR-like"/>
</dbReference>
<evidence type="ECO:0000256" key="7">
    <source>
        <dbReference type="PROSITE-ProRule" id="PRU01091"/>
    </source>
</evidence>
<dbReference type="Gene3D" id="1.10.10.10">
    <property type="entry name" value="Winged helix-like DNA-binding domain superfamily/Winged helix DNA-binding domain"/>
    <property type="match status" value="1"/>
</dbReference>
<feature type="DNA-binding region" description="OmpR/PhoB-type" evidence="7">
    <location>
        <begin position="134"/>
        <end position="230"/>
    </location>
</feature>
<dbReference type="CDD" id="cd00383">
    <property type="entry name" value="trans_reg_C"/>
    <property type="match status" value="1"/>
</dbReference>
<dbReference type="InterPro" id="IPR011006">
    <property type="entry name" value="CheY-like_superfamily"/>
</dbReference>
<dbReference type="PANTHER" id="PTHR48111">
    <property type="entry name" value="REGULATOR OF RPOS"/>
    <property type="match status" value="1"/>
</dbReference>
<keyword evidence="2" id="KW-0902">Two-component regulatory system</keyword>
<dbReference type="EMBL" id="QPMH01000018">
    <property type="protein sequence ID" value="RDD60894.1"/>
    <property type="molecule type" value="Genomic_DNA"/>
</dbReference>
<dbReference type="SUPFAM" id="SSF52172">
    <property type="entry name" value="CheY-like"/>
    <property type="match status" value="1"/>
</dbReference>
<evidence type="ECO:0000313" key="10">
    <source>
        <dbReference type="EMBL" id="RDD60894.1"/>
    </source>
</evidence>
<dbReference type="Gene3D" id="6.10.250.690">
    <property type="match status" value="1"/>
</dbReference>
<feature type="domain" description="OmpR/PhoB-type" evidence="9">
    <location>
        <begin position="134"/>
        <end position="230"/>
    </location>
</feature>
<feature type="modified residue" description="4-aspartylphosphate" evidence="6">
    <location>
        <position position="60"/>
    </location>
</feature>
<keyword evidence="1 6" id="KW-0597">Phosphoprotein</keyword>
<evidence type="ECO:0000256" key="1">
    <source>
        <dbReference type="ARBA" id="ARBA00022553"/>
    </source>
</evidence>
<evidence type="ECO:0000259" key="9">
    <source>
        <dbReference type="PROSITE" id="PS51755"/>
    </source>
</evidence>
<keyword evidence="3" id="KW-0805">Transcription regulation</keyword>
<dbReference type="SMART" id="SM00862">
    <property type="entry name" value="Trans_reg_C"/>
    <property type="match status" value="1"/>
</dbReference>
<keyword evidence="5" id="KW-0804">Transcription</keyword>
<dbReference type="GO" id="GO:0000976">
    <property type="term" value="F:transcription cis-regulatory region binding"/>
    <property type="evidence" value="ECO:0007669"/>
    <property type="project" value="TreeGrafter"/>
</dbReference>
<dbReference type="RefSeq" id="WP_114583159.1">
    <property type="nucleotide sequence ID" value="NZ_QPMH01000018.1"/>
</dbReference>
<dbReference type="Gene3D" id="3.40.50.2300">
    <property type="match status" value="1"/>
</dbReference>
<evidence type="ECO:0000256" key="2">
    <source>
        <dbReference type="ARBA" id="ARBA00023012"/>
    </source>
</evidence>
<evidence type="ECO:0000259" key="8">
    <source>
        <dbReference type="PROSITE" id="PS50110"/>
    </source>
</evidence>
<feature type="domain" description="Response regulatory" evidence="8">
    <location>
        <begin position="11"/>
        <end position="124"/>
    </location>
</feature>
<reference evidence="10 11" key="1">
    <citation type="submission" date="2018-07" db="EMBL/GenBank/DDBJ databases">
        <title>Venubactetium sediminum gen. nov., sp. nov., isolated from a marine solar saltern.</title>
        <authorList>
            <person name="Wang S."/>
        </authorList>
    </citation>
    <scope>NUCLEOTIDE SEQUENCE [LARGE SCALE GENOMIC DNA]</scope>
    <source>
        <strain evidence="10 11">WD2A32</strain>
    </source>
</reference>
<organism evidence="10 11">
    <name type="scientific">Ferruginivarius sediminum</name>
    <dbReference type="NCBI Taxonomy" id="2661937"/>
    <lineage>
        <taxon>Bacteria</taxon>
        <taxon>Pseudomonadati</taxon>
        <taxon>Pseudomonadota</taxon>
        <taxon>Alphaproteobacteria</taxon>
        <taxon>Rhodospirillales</taxon>
        <taxon>Rhodospirillaceae</taxon>
        <taxon>Ferruginivarius</taxon>
    </lineage>
</organism>
<dbReference type="InterPro" id="IPR001867">
    <property type="entry name" value="OmpR/PhoB-type_DNA-bd"/>
</dbReference>
<dbReference type="InterPro" id="IPR001789">
    <property type="entry name" value="Sig_transdc_resp-reg_receiver"/>
</dbReference>
<dbReference type="Pfam" id="PF00072">
    <property type="entry name" value="Response_reg"/>
    <property type="match status" value="1"/>
</dbReference>
<evidence type="ECO:0000256" key="3">
    <source>
        <dbReference type="ARBA" id="ARBA00023015"/>
    </source>
</evidence>
<dbReference type="GO" id="GO:0005829">
    <property type="term" value="C:cytosol"/>
    <property type="evidence" value="ECO:0007669"/>
    <property type="project" value="TreeGrafter"/>
</dbReference>
<evidence type="ECO:0000256" key="5">
    <source>
        <dbReference type="ARBA" id="ARBA00023163"/>
    </source>
</evidence>
<accession>A0A369T8U4</accession>
<comment type="caution">
    <text evidence="10">The sequence shown here is derived from an EMBL/GenBank/DDBJ whole genome shotgun (WGS) entry which is preliminary data.</text>
</comment>
<dbReference type="PANTHER" id="PTHR48111:SF4">
    <property type="entry name" value="DNA-BINDING DUAL TRANSCRIPTIONAL REGULATOR OMPR"/>
    <property type="match status" value="1"/>
</dbReference>
<dbReference type="PROSITE" id="PS51755">
    <property type="entry name" value="OMPR_PHOB"/>
    <property type="match status" value="1"/>
</dbReference>
<dbReference type="GO" id="GO:0006355">
    <property type="term" value="P:regulation of DNA-templated transcription"/>
    <property type="evidence" value="ECO:0007669"/>
    <property type="project" value="InterPro"/>
</dbReference>
<evidence type="ECO:0000313" key="11">
    <source>
        <dbReference type="Proteomes" id="UP000253941"/>
    </source>
</evidence>
<sequence length="231" mass="25793">MVMQQGEEAAHILVVDDDTRLRALLQRYLVEQGFRVTVAENAADARDKLRALTFDLLVLDIMMPGESGLDLTESLRRNNGVPILLLTAMTEADDRIEGLSRGADDYLAKPFEPRELVLRINAILRRVPQREVDPSVVAFGGYEFDVARAELRMGPKAVRLTEAETALLAALARQPGVALTREALCDASGIEGGRRTIDVQMTRLRRKIEDDPKYPRYLRTVRGTGYVLMAD</sequence>
<keyword evidence="11" id="KW-1185">Reference proteome</keyword>
<evidence type="ECO:0000256" key="6">
    <source>
        <dbReference type="PROSITE-ProRule" id="PRU00169"/>
    </source>
</evidence>
<dbReference type="SMART" id="SM00448">
    <property type="entry name" value="REC"/>
    <property type="match status" value="1"/>
</dbReference>
<dbReference type="Proteomes" id="UP000253941">
    <property type="component" value="Unassembled WGS sequence"/>
</dbReference>
<dbReference type="Pfam" id="PF00486">
    <property type="entry name" value="Trans_reg_C"/>
    <property type="match status" value="1"/>
</dbReference>
<dbReference type="GO" id="GO:0032993">
    <property type="term" value="C:protein-DNA complex"/>
    <property type="evidence" value="ECO:0007669"/>
    <property type="project" value="TreeGrafter"/>
</dbReference>
<proteinExistence type="predicted"/>
<evidence type="ECO:0000256" key="4">
    <source>
        <dbReference type="ARBA" id="ARBA00023125"/>
    </source>
</evidence>
<dbReference type="InterPro" id="IPR036388">
    <property type="entry name" value="WH-like_DNA-bd_sf"/>
</dbReference>
<name>A0A369T8U4_9PROT</name>
<protein>
    <submittedName>
        <fullName evidence="10">Response regulator</fullName>
    </submittedName>
</protein>
<keyword evidence="4 7" id="KW-0238">DNA-binding</keyword>
<dbReference type="GO" id="GO:0000156">
    <property type="term" value="F:phosphorelay response regulator activity"/>
    <property type="evidence" value="ECO:0007669"/>
    <property type="project" value="TreeGrafter"/>
</dbReference>
<dbReference type="AlphaFoldDB" id="A0A369T8U4"/>
<dbReference type="FunFam" id="3.40.50.2300:FF:000001">
    <property type="entry name" value="DNA-binding response regulator PhoB"/>
    <property type="match status" value="1"/>
</dbReference>
<dbReference type="PROSITE" id="PS50110">
    <property type="entry name" value="RESPONSE_REGULATORY"/>
    <property type="match status" value="1"/>
</dbReference>
<gene>
    <name evidence="10" type="ORF">DRB17_15645</name>
</gene>